<dbReference type="CDD" id="cd00384">
    <property type="entry name" value="ALAD_PBGS"/>
    <property type="match status" value="1"/>
</dbReference>
<comment type="pathway">
    <text evidence="1">Porphyrin-containing compound metabolism; protoporphyrin-IX biosynthesis; coproporphyrinogen-III from 5-aminolevulinate: step 1/4.</text>
</comment>
<dbReference type="UniPathway" id="UPA00251">
    <property type="reaction ID" value="UER00318"/>
</dbReference>
<dbReference type="GO" id="GO:0008270">
    <property type="term" value="F:zinc ion binding"/>
    <property type="evidence" value="ECO:0007669"/>
    <property type="project" value="TreeGrafter"/>
</dbReference>
<evidence type="ECO:0000256" key="12">
    <source>
        <dbReference type="RuleBase" id="RU004161"/>
    </source>
</evidence>
<dbReference type="PRINTS" id="PR00144">
    <property type="entry name" value="DALDHYDRTASE"/>
</dbReference>
<evidence type="ECO:0000256" key="11">
    <source>
        <dbReference type="RuleBase" id="RU000515"/>
    </source>
</evidence>
<keyword evidence="14" id="KW-1185">Reference proteome</keyword>
<dbReference type="PROSITE" id="PS00169">
    <property type="entry name" value="D_ALA_DEHYDRATASE"/>
    <property type="match status" value="1"/>
</dbReference>
<dbReference type="InterPro" id="IPR001731">
    <property type="entry name" value="ALAD"/>
</dbReference>
<keyword evidence="7 11" id="KW-0456">Lyase</keyword>
<organism evidence="13 14">
    <name type="scientific">Actinoalloteichus hoggarensis</name>
    <dbReference type="NCBI Taxonomy" id="1470176"/>
    <lineage>
        <taxon>Bacteria</taxon>
        <taxon>Bacillati</taxon>
        <taxon>Actinomycetota</taxon>
        <taxon>Actinomycetes</taxon>
        <taxon>Pseudonocardiales</taxon>
        <taxon>Pseudonocardiaceae</taxon>
        <taxon>Actinoalloteichus</taxon>
    </lineage>
</organism>
<dbReference type="PANTHER" id="PTHR11458:SF0">
    <property type="entry name" value="DELTA-AMINOLEVULINIC ACID DEHYDRATASE"/>
    <property type="match status" value="1"/>
</dbReference>
<name>A0A221VXY8_9PSEU</name>
<evidence type="ECO:0000256" key="4">
    <source>
        <dbReference type="ARBA" id="ARBA00012053"/>
    </source>
</evidence>
<dbReference type="InterPro" id="IPR030656">
    <property type="entry name" value="ALAD_AS"/>
</dbReference>
<comment type="subunit">
    <text evidence="3 11">Homooctamer.</text>
</comment>
<proteinExistence type="inferred from homology"/>
<reference evidence="13 14" key="1">
    <citation type="submission" date="2017-07" db="EMBL/GenBank/DDBJ databases">
        <title>Complete genome sequence of Actinoalloteichus hoggarensis DSM 45943, type strain of Actinoalloteichus hoggarensis.</title>
        <authorList>
            <person name="Ruckert C."/>
            <person name="Nouioui I."/>
            <person name="Willmese J."/>
            <person name="van Wezel G."/>
            <person name="Klenk H.-P."/>
            <person name="Kalinowski J."/>
            <person name="Zotchev S.B."/>
        </authorList>
    </citation>
    <scope>NUCLEOTIDE SEQUENCE [LARGE SCALE GENOMIC DNA]</scope>
    <source>
        <strain evidence="13 14">DSM 45943</strain>
    </source>
</reference>
<evidence type="ECO:0000256" key="1">
    <source>
        <dbReference type="ARBA" id="ARBA00004694"/>
    </source>
</evidence>
<dbReference type="NCBIfam" id="NF006762">
    <property type="entry name" value="PRK09283.1"/>
    <property type="match status" value="1"/>
</dbReference>
<dbReference type="AlphaFoldDB" id="A0A221VXY8"/>
<gene>
    <name evidence="13" type="primary">hemB</name>
    <name evidence="13" type="ORF">AHOG_02285</name>
</gene>
<evidence type="ECO:0000256" key="10">
    <source>
        <dbReference type="ARBA" id="ARBA00047651"/>
    </source>
</evidence>
<evidence type="ECO:0000256" key="5">
    <source>
        <dbReference type="ARBA" id="ARBA00020771"/>
    </source>
</evidence>
<dbReference type="FunFam" id="3.20.20.70:FF:000019">
    <property type="entry name" value="Delta-aminolevulinic acid dehydratase"/>
    <property type="match status" value="1"/>
</dbReference>
<comment type="catalytic activity">
    <reaction evidence="10 11">
        <text>2 5-aminolevulinate = porphobilinogen + 2 H2O + H(+)</text>
        <dbReference type="Rhea" id="RHEA:24064"/>
        <dbReference type="ChEBI" id="CHEBI:15377"/>
        <dbReference type="ChEBI" id="CHEBI:15378"/>
        <dbReference type="ChEBI" id="CHEBI:58126"/>
        <dbReference type="ChEBI" id="CHEBI:356416"/>
        <dbReference type="EC" id="4.2.1.24"/>
    </reaction>
</comment>
<keyword evidence="8 11" id="KW-0627">Porphyrin biosynthesis</keyword>
<evidence type="ECO:0000256" key="8">
    <source>
        <dbReference type="ARBA" id="ARBA00023244"/>
    </source>
</evidence>
<dbReference type="Proteomes" id="UP000204221">
    <property type="component" value="Chromosome"/>
</dbReference>
<dbReference type="Gene3D" id="3.20.20.70">
    <property type="entry name" value="Aldolase class I"/>
    <property type="match status" value="1"/>
</dbReference>
<sequence>MFPTHRPRRLRRTPAVRRLVAETSVAPRQLVLPMFVKEGVSAPVPIASMPGVVQHDLDSLRRAAVEAVEAGVGGLMLFGVPAVRDAVGSAGTDPDGILNRALTAVAAEVGDATVLMADCCLDEFTDHGHCGLLAADGSVDNDATLTAYRELAVAQARAGAQVVGPSGMMDGQVAAIREALDEAAFADTAILAYSAKYTSAFYGPFRDAVESQLSGDRRTYQQDPANAREALREVTLDLAEGADAVMIKPAMSYLDVVRQVAEIADVPVAAYQISGEYSMIEAAAAQGWLDRRSAVLETLTSIRRAGADIVLTYWAVEAARWLRED</sequence>
<evidence type="ECO:0000256" key="6">
    <source>
        <dbReference type="ARBA" id="ARBA00023133"/>
    </source>
</evidence>
<comment type="similarity">
    <text evidence="2 12">Belongs to the ALAD family.</text>
</comment>
<dbReference type="PIRSF" id="PIRSF001415">
    <property type="entry name" value="Porphbilin_synth"/>
    <property type="match status" value="1"/>
</dbReference>
<evidence type="ECO:0000256" key="7">
    <source>
        <dbReference type="ARBA" id="ARBA00023239"/>
    </source>
</evidence>
<dbReference type="GO" id="GO:0004655">
    <property type="term" value="F:porphobilinogen synthase activity"/>
    <property type="evidence" value="ECO:0007669"/>
    <property type="project" value="UniProtKB-EC"/>
</dbReference>
<dbReference type="KEGG" id="ahg:AHOG_02285"/>
<dbReference type="EMBL" id="CP022521">
    <property type="protein sequence ID" value="ASO18121.1"/>
    <property type="molecule type" value="Genomic_DNA"/>
</dbReference>
<keyword evidence="6" id="KW-0350">Heme biosynthesis</keyword>
<evidence type="ECO:0000256" key="2">
    <source>
        <dbReference type="ARBA" id="ARBA00008055"/>
    </source>
</evidence>
<accession>A0A221VXY8</accession>
<comment type="function">
    <text evidence="9">Catalyzes an early step in the biosynthesis of tetrapyrroles. Binds two molecules of 5-aminolevulinate per subunit, each at a distinct site, and catalyzes their condensation to form porphobilinogen.</text>
</comment>
<dbReference type="SUPFAM" id="SSF51569">
    <property type="entry name" value="Aldolase"/>
    <property type="match status" value="1"/>
</dbReference>
<protein>
    <recommendedName>
        <fullName evidence="5 11">Delta-aminolevulinic acid dehydratase</fullName>
        <ecNumber evidence="4 11">4.2.1.24</ecNumber>
    </recommendedName>
</protein>
<evidence type="ECO:0000313" key="14">
    <source>
        <dbReference type="Proteomes" id="UP000204221"/>
    </source>
</evidence>
<dbReference type="SMART" id="SM01004">
    <property type="entry name" value="ALAD"/>
    <property type="match status" value="1"/>
</dbReference>
<dbReference type="EC" id="4.2.1.24" evidence="4 11"/>
<evidence type="ECO:0000313" key="13">
    <source>
        <dbReference type="EMBL" id="ASO18121.1"/>
    </source>
</evidence>
<evidence type="ECO:0000256" key="3">
    <source>
        <dbReference type="ARBA" id="ARBA00011823"/>
    </source>
</evidence>
<evidence type="ECO:0000256" key="9">
    <source>
        <dbReference type="ARBA" id="ARBA00025628"/>
    </source>
</evidence>
<dbReference type="GO" id="GO:0006782">
    <property type="term" value="P:protoporphyrinogen IX biosynthetic process"/>
    <property type="evidence" value="ECO:0007669"/>
    <property type="project" value="UniProtKB-UniPathway"/>
</dbReference>
<dbReference type="OrthoDB" id="9805001at2"/>
<dbReference type="Pfam" id="PF00490">
    <property type="entry name" value="ALAD"/>
    <property type="match status" value="1"/>
</dbReference>
<dbReference type="PANTHER" id="PTHR11458">
    <property type="entry name" value="DELTA-AMINOLEVULINIC ACID DEHYDRATASE"/>
    <property type="match status" value="1"/>
</dbReference>
<dbReference type="InterPro" id="IPR013785">
    <property type="entry name" value="Aldolase_TIM"/>
</dbReference>
<dbReference type="RefSeq" id="WP_093939884.1">
    <property type="nucleotide sequence ID" value="NZ_CP022521.1"/>
</dbReference>
<dbReference type="GO" id="GO:0005829">
    <property type="term" value="C:cytosol"/>
    <property type="evidence" value="ECO:0007669"/>
    <property type="project" value="TreeGrafter"/>
</dbReference>